<evidence type="ECO:0000313" key="3">
    <source>
        <dbReference type="EMBL" id="QJA65825.1"/>
    </source>
</evidence>
<feature type="region of interest" description="Disordered" evidence="2">
    <location>
        <begin position="184"/>
        <end position="205"/>
    </location>
</feature>
<protein>
    <recommendedName>
        <fullName evidence="5">Capsid protein</fullName>
    </recommendedName>
</protein>
<dbReference type="AlphaFoldDB" id="A0A6M3XKM7"/>
<evidence type="ECO:0000313" key="4">
    <source>
        <dbReference type="EMBL" id="QJH98302.1"/>
    </source>
</evidence>
<accession>A0A6M3XKM7</accession>
<evidence type="ECO:0000256" key="2">
    <source>
        <dbReference type="SAM" id="MobiDB-lite"/>
    </source>
</evidence>
<feature type="coiled-coil region" evidence="1">
    <location>
        <begin position="105"/>
        <end position="132"/>
    </location>
</feature>
<reference evidence="4" key="1">
    <citation type="submission" date="2020-03" db="EMBL/GenBank/DDBJ databases">
        <title>The deep terrestrial virosphere.</title>
        <authorList>
            <person name="Holmfeldt K."/>
            <person name="Nilsson E."/>
            <person name="Simone D."/>
            <person name="Lopez-Fernandez M."/>
            <person name="Wu X."/>
            <person name="de Brujin I."/>
            <person name="Lundin D."/>
            <person name="Andersson A."/>
            <person name="Bertilsson S."/>
            <person name="Dopson M."/>
        </authorList>
    </citation>
    <scope>NUCLEOTIDE SEQUENCE</scope>
    <source>
        <strain evidence="3">MM415B00372</strain>
        <strain evidence="4">TM448B01265</strain>
    </source>
</reference>
<evidence type="ECO:0008006" key="5">
    <source>
        <dbReference type="Google" id="ProtNLM"/>
    </source>
</evidence>
<sequence>MVVEVEAPNAKVAEQTIKEDVKPTEPKENPTIRTYTEEEFKHKLDVAVGKGLESISQRLTVEQKATIAAKAEADAVRAENLAQQEHIQSIIKETQEALSDDPDRRDAYTNKLNRLKEDLKRTRDEADLQRREGVVAQKEKDMALAVTAREFMDKYGVPLKELEGCGSGTEMELKALRWRLDNPETKEKEEVPEFDSPISSGGGIADKEFIDKISTGKLPMTKENVGRLKKLGIG</sequence>
<gene>
    <name evidence="3" type="ORF">MM415B00372_0016</name>
    <name evidence="4" type="ORF">TM448B01265_0002</name>
</gene>
<organism evidence="4">
    <name type="scientific">viral metagenome</name>
    <dbReference type="NCBI Taxonomy" id="1070528"/>
    <lineage>
        <taxon>unclassified sequences</taxon>
        <taxon>metagenomes</taxon>
        <taxon>organismal metagenomes</taxon>
    </lineage>
</organism>
<evidence type="ECO:0000256" key="1">
    <source>
        <dbReference type="SAM" id="Coils"/>
    </source>
</evidence>
<dbReference type="EMBL" id="MT144726">
    <property type="protein sequence ID" value="QJH98302.1"/>
    <property type="molecule type" value="Genomic_DNA"/>
</dbReference>
<proteinExistence type="predicted"/>
<name>A0A6M3XKM7_9ZZZZ</name>
<dbReference type="EMBL" id="MT141545">
    <property type="protein sequence ID" value="QJA65825.1"/>
    <property type="molecule type" value="Genomic_DNA"/>
</dbReference>
<keyword evidence="1" id="KW-0175">Coiled coil</keyword>